<organism evidence="1 2">
    <name type="scientific">Denitratisoma oestradiolicum</name>
    <dbReference type="NCBI Taxonomy" id="311182"/>
    <lineage>
        <taxon>Bacteria</taxon>
        <taxon>Pseudomonadati</taxon>
        <taxon>Pseudomonadota</taxon>
        <taxon>Betaproteobacteria</taxon>
        <taxon>Nitrosomonadales</taxon>
        <taxon>Sterolibacteriaceae</taxon>
        <taxon>Denitratisoma</taxon>
    </lineage>
</organism>
<dbReference type="KEGG" id="doe:DENOEST_2688"/>
<keyword evidence="2" id="KW-1185">Reference proteome</keyword>
<dbReference type="Proteomes" id="UP000515733">
    <property type="component" value="Chromosome"/>
</dbReference>
<dbReference type="GO" id="GO:0003677">
    <property type="term" value="F:DNA binding"/>
    <property type="evidence" value="ECO:0007669"/>
    <property type="project" value="InterPro"/>
</dbReference>
<dbReference type="OrthoDB" id="5957380at2"/>
<dbReference type="AlphaFoldDB" id="A0A6S6Y056"/>
<evidence type="ECO:0000313" key="2">
    <source>
        <dbReference type="Proteomes" id="UP000515733"/>
    </source>
</evidence>
<gene>
    <name evidence="1" type="ORF">DENOEST_2688</name>
</gene>
<dbReference type="InterPro" id="IPR010982">
    <property type="entry name" value="Lambda_DNA-bd_dom_sf"/>
</dbReference>
<dbReference type="SUPFAM" id="SSF47413">
    <property type="entry name" value="lambda repressor-like DNA-binding domains"/>
    <property type="match status" value="1"/>
</dbReference>
<name>A0A6S6Y056_9PROT</name>
<protein>
    <submittedName>
        <fullName evidence="1">Uncharacterized protein</fullName>
    </submittedName>
</protein>
<sequence length="75" mass="8456">MSSVRNASIFVTFRLKKKKAKVAQPALILQVSTQTVYNWEAGSSWPSQEQLTKLAILKKMGKRKVQATLKQLADH</sequence>
<dbReference type="Gene3D" id="1.10.260.40">
    <property type="entry name" value="lambda repressor-like DNA-binding domains"/>
    <property type="match status" value="1"/>
</dbReference>
<dbReference type="Pfam" id="PF01381">
    <property type="entry name" value="HTH_3"/>
    <property type="match status" value="1"/>
</dbReference>
<reference evidence="1 2" key="1">
    <citation type="submission" date="2020-03" db="EMBL/GenBank/DDBJ databases">
        <authorList>
            <consortium name="Genoscope - CEA"/>
            <person name="William W."/>
        </authorList>
    </citation>
    <scope>NUCLEOTIDE SEQUENCE [LARGE SCALE GENOMIC DNA]</scope>
    <source>
        <strain evidence="2">DSM 16959</strain>
    </source>
</reference>
<dbReference type="EMBL" id="LR778301">
    <property type="protein sequence ID" value="CAB1369853.1"/>
    <property type="molecule type" value="Genomic_DNA"/>
</dbReference>
<evidence type="ECO:0000313" key="1">
    <source>
        <dbReference type="EMBL" id="CAB1369853.1"/>
    </source>
</evidence>
<accession>A0A6S6Y056</accession>
<dbReference type="InterPro" id="IPR001387">
    <property type="entry name" value="Cro/C1-type_HTH"/>
</dbReference>
<proteinExistence type="predicted"/>